<name>A0A1I4K7W4_9FIRM</name>
<sequence>MKLCLRGLVSADFSMVAVFEDYIKRLTNVNTMIY</sequence>
<evidence type="ECO:0000313" key="1">
    <source>
        <dbReference type="EMBL" id="SFL74576.1"/>
    </source>
</evidence>
<dbReference type="Proteomes" id="UP000199520">
    <property type="component" value="Unassembled WGS sequence"/>
</dbReference>
<dbReference type="EMBL" id="FOTS01000016">
    <property type="protein sequence ID" value="SFL74576.1"/>
    <property type="molecule type" value="Genomic_DNA"/>
</dbReference>
<gene>
    <name evidence="1" type="ORF">SAMN04490355_101615</name>
</gene>
<reference evidence="2" key="1">
    <citation type="submission" date="2016-10" db="EMBL/GenBank/DDBJ databases">
        <authorList>
            <person name="Varghese N."/>
            <person name="Submissions S."/>
        </authorList>
    </citation>
    <scope>NUCLEOTIDE SEQUENCE [LARGE SCALE GENOMIC DNA]</scope>
    <source>
        <strain evidence="2">DSM 13327</strain>
    </source>
</reference>
<accession>A0A1I4K7W4</accession>
<dbReference type="STRING" id="1123291.SAMN04490355_101615"/>
<keyword evidence="2" id="KW-1185">Reference proteome</keyword>
<dbReference type="AlphaFoldDB" id="A0A1I4K7W4"/>
<evidence type="ECO:0000313" key="2">
    <source>
        <dbReference type="Proteomes" id="UP000199520"/>
    </source>
</evidence>
<protein>
    <submittedName>
        <fullName evidence="1">Uncharacterized protein</fullName>
    </submittedName>
</protein>
<proteinExistence type="predicted"/>
<organism evidence="1 2">
    <name type="scientific">Pelosinus propionicus DSM 13327</name>
    <dbReference type="NCBI Taxonomy" id="1123291"/>
    <lineage>
        <taxon>Bacteria</taxon>
        <taxon>Bacillati</taxon>
        <taxon>Bacillota</taxon>
        <taxon>Negativicutes</taxon>
        <taxon>Selenomonadales</taxon>
        <taxon>Sporomusaceae</taxon>
        <taxon>Pelosinus</taxon>
    </lineage>
</organism>